<dbReference type="EMBL" id="JABCRI010000016">
    <property type="protein sequence ID" value="KAF8392534.1"/>
    <property type="molecule type" value="Genomic_DNA"/>
</dbReference>
<name>A0A834YNL6_TETSI</name>
<feature type="region of interest" description="Disordered" evidence="1">
    <location>
        <begin position="45"/>
        <end position="104"/>
    </location>
</feature>
<dbReference type="PANTHER" id="PTHR35725:SF4">
    <property type="entry name" value="CLASSICAL ARABINOGALACTAN PROTEIN 26"/>
    <property type="match status" value="1"/>
</dbReference>
<protein>
    <recommendedName>
        <fullName evidence="5">Classical arabinogalactan protein 26</fullName>
    </recommendedName>
</protein>
<dbReference type="PANTHER" id="PTHR35725">
    <property type="entry name" value="CLASSICAL ARABINOGALACTAN PROTEIN 26"/>
    <property type="match status" value="1"/>
</dbReference>
<feature type="signal peptide" evidence="2">
    <location>
        <begin position="1"/>
        <end position="21"/>
    </location>
</feature>
<feature type="chain" id="PRO_5032804099" description="Classical arabinogalactan protein 26" evidence="2">
    <location>
        <begin position="22"/>
        <end position="139"/>
    </location>
</feature>
<organism evidence="3 4">
    <name type="scientific">Tetracentron sinense</name>
    <name type="common">Spur-leaf</name>
    <dbReference type="NCBI Taxonomy" id="13715"/>
    <lineage>
        <taxon>Eukaryota</taxon>
        <taxon>Viridiplantae</taxon>
        <taxon>Streptophyta</taxon>
        <taxon>Embryophyta</taxon>
        <taxon>Tracheophyta</taxon>
        <taxon>Spermatophyta</taxon>
        <taxon>Magnoliopsida</taxon>
        <taxon>Trochodendrales</taxon>
        <taxon>Trochodendraceae</taxon>
        <taxon>Tetracentron</taxon>
    </lineage>
</organism>
<gene>
    <name evidence="3" type="ORF">HHK36_022879</name>
</gene>
<dbReference type="OrthoDB" id="1939220at2759"/>
<dbReference type="AlphaFoldDB" id="A0A834YNL6"/>
<comment type="caution">
    <text evidence="3">The sequence shown here is derived from an EMBL/GenBank/DDBJ whole genome shotgun (WGS) entry which is preliminary data.</text>
</comment>
<proteinExistence type="predicted"/>
<feature type="compositionally biased region" description="Polar residues" evidence="1">
    <location>
        <begin position="70"/>
        <end position="82"/>
    </location>
</feature>
<evidence type="ECO:0008006" key="5">
    <source>
        <dbReference type="Google" id="ProtNLM"/>
    </source>
</evidence>
<evidence type="ECO:0000256" key="1">
    <source>
        <dbReference type="SAM" id="MobiDB-lite"/>
    </source>
</evidence>
<sequence length="139" mass="14228">MASFWFLLPLFMAFTTSPSLSLSSHLHLETSTISAAPAFLPTSPLSSPPNLSPDITPLFPSPGGVLAPSPSGSSAMPTIPSNLSPPNPDEMVSPGPDSAISPSGSLPVSSSSSLDFAGFLNSAVLVSLLAYWVVQIFGI</sequence>
<accession>A0A834YNL6</accession>
<evidence type="ECO:0000256" key="2">
    <source>
        <dbReference type="SAM" id="SignalP"/>
    </source>
</evidence>
<evidence type="ECO:0000313" key="3">
    <source>
        <dbReference type="EMBL" id="KAF8392534.1"/>
    </source>
</evidence>
<keyword evidence="4" id="KW-1185">Reference proteome</keyword>
<dbReference type="InterPro" id="IPR039346">
    <property type="entry name" value="AGP25/26"/>
</dbReference>
<reference evidence="3 4" key="1">
    <citation type="submission" date="2020-04" db="EMBL/GenBank/DDBJ databases">
        <title>Plant Genome Project.</title>
        <authorList>
            <person name="Zhang R.-G."/>
        </authorList>
    </citation>
    <scope>NUCLEOTIDE SEQUENCE [LARGE SCALE GENOMIC DNA]</scope>
    <source>
        <strain evidence="3">YNK0</strain>
        <tissue evidence="3">Leaf</tissue>
    </source>
</reference>
<keyword evidence="2" id="KW-0732">Signal</keyword>
<evidence type="ECO:0000313" key="4">
    <source>
        <dbReference type="Proteomes" id="UP000655225"/>
    </source>
</evidence>
<dbReference type="OMA" id="MRIASYI"/>
<dbReference type="Proteomes" id="UP000655225">
    <property type="component" value="Unassembled WGS sequence"/>
</dbReference>